<gene>
    <name evidence="11" type="ORF">Z518_10750</name>
</gene>
<feature type="compositionally biased region" description="Polar residues" evidence="8">
    <location>
        <begin position="1"/>
        <end position="21"/>
    </location>
</feature>
<dbReference type="EMBL" id="KN847484">
    <property type="protein sequence ID" value="KIW99822.1"/>
    <property type="molecule type" value="Genomic_DNA"/>
</dbReference>
<feature type="compositionally biased region" description="Basic and acidic residues" evidence="8">
    <location>
        <begin position="207"/>
        <end position="219"/>
    </location>
</feature>
<dbReference type="Pfam" id="PF08743">
    <property type="entry name" value="Nse4_C"/>
    <property type="match status" value="1"/>
</dbReference>
<evidence type="ECO:0000313" key="11">
    <source>
        <dbReference type="EMBL" id="KIW99822.1"/>
    </source>
</evidence>
<feature type="region of interest" description="Disordered" evidence="8">
    <location>
        <begin position="1"/>
        <end position="105"/>
    </location>
</feature>
<comment type="subcellular location">
    <subcellularLocation>
        <location evidence="1 7">Nucleus</location>
    </subcellularLocation>
</comment>
<dbReference type="HOGENOM" id="CLU_041037_4_0_1"/>
<feature type="compositionally biased region" description="Basic and acidic residues" evidence="8">
    <location>
        <begin position="40"/>
        <end position="56"/>
    </location>
</feature>
<dbReference type="GeneID" id="25298821"/>
<evidence type="ECO:0000256" key="2">
    <source>
        <dbReference type="ARBA" id="ARBA00008997"/>
    </source>
</evidence>
<evidence type="ECO:0000256" key="6">
    <source>
        <dbReference type="ARBA" id="ARBA00023242"/>
    </source>
</evidence>
<dbReference type="InterPro" id="IPR027786">
    <property type="entry name" value="Nse4/EID"/>
</dbReference>
<reference evidence="11 12" key="1">
    <citation type="submission" date="2015-01" db="EMBL/GenBank/DDBJ databases">
        <title>The Genome Sequence of Rhinocladiella mackenzie CBS 650.93.</title>
        <authorList>
            <consortium name="The Broad Institute Genomics Platform"/>
            <person name="Cuomo C."/>
            <person name="de Hoog S."/>
            <person name="Gorbushina A."/>
            <person name="Stielow B."/>
            <person name="Teixiera M."/>
            <person name="Abouelleil A."/>
            <person name="Chapman S.B."/>
            <person name="Priest M."/>
            <person name="Young S.K."/>
            <person name="Wortman J."/>
            <person name="Nusbaum C."/>
            <person name="Birren B."/>
        </authorList>
    </citation>
    <scope>NUCLEOTIDE SEQUENCE [LARGE SCALE GENOMIC DNA]</scope>
    <source>
        <strain evidence="11 12">CBS 650.93</strain>
    </source>
</reference>
<dbReference type="InterPro" id="IPR014854">
    <property type="entry name" value="Nse4_C"/>
</dbReference>
<dbReference type="RefSeq" id="XP_013267035.1">
    <property type="nucleotide sequence ID" value="XM_013411581.1"/>
</dbReference>
<evidence type="ECO:0000256" key="4">
    <source>
        <dbReference type="ARBA" id="ARBA00023172"/>
    </source>
</evidence>
<protein>
    <recommendedName>
        <fullName evidence="7">Non-structural maintenance of chromosomes element 4</fullName>
    </recommendedName>
</protein>
<dbReference type="GO" id="GO:0030915">
    <property type="term" value="C:Smc5-Smc6 complex"/>
    <property type="evidence" value="ECO:0007669"/>
    <property type="project" value="UniProtKB-UniRule"/>
</dbReference>
<proteinExistence type="inferred from homology"/>
<evidence type="ECO:0000313" key="12">
    <source>
        <dbReference type="Proteomes" id="UP000053617"/>
    </source>
</evidence>
<dbReference type="PANTHER" id="PTHR16140">
    <property type="entry name" value="NON-STRUCTURAL MAINTENANCE OF CHROMOSOMES ELEMENT 4"/>
    <property type="match status" value="1"/>
</dbReference>
<dbReference type="GO" id="GO:0006281">
    <property type="term" value="P:DNA repair"/>
    <property type="evidence" value="ECO:0007669"/>
    <property type="project" value="UniProtKB-UniRule"/>
</dbReference>
<comment type="subunit">
    <text evidence="7">Component of the SMC5-SMC6 complex.</text>
</comment>
<evidence type="ECO:0000259" key="10">
    <source>
        <dbReference type="Pfam" id="PF15412"/>
    </source>
</evidence>
<dbReference type="GO" id="GO:0005634">
    <property type="term" value="C:nucleus"/>
    <property type="evidence" value="ECO:0007669"/>
    <property type="project" value="UniProtKB-SubCell"/>
</dbReference>
<organism evidence="11 12">
    <name type="scientific">Rhinocladiella mackenziei CBS 650.93</name>
    <dbReference type="NCBI Taxonomy" id="1442369"/>
    <lineage>
        <taxon>Eukaryota</taxon>
        <taxon>Fungi</taxon>
        <taxon>Dikarya</taxon>
        <taxon>Ascomycota</taxon>
        <taxon>Pezizomycotina</taxon>
        <taxon>Eurotiomycetes</taxon>
        <taxon>Chaetothyriomycetidae</taxon>
        <taxon>Chaetothyriales</taxon>
        <taxon>Herpotrichiellaceae</taxon>
        <taxon>Rhinocladiella</taxon>
    </lineage>
</organism>
<feature type="region of interest" description="Disordered" evidence="8">
    <location>
        <begin position="207"/>
        <end position="244"/>
    </location>
</feature>
<evidence type="ECO:0000256" key="8">
    <source>
        <dbReference type="SAM" id="MobiDB-lite"/>
    </source>
</evidence>
<dbReference type="AlphaFoldDB" id="A0A0D2GN63"/>
<evidence type="ECO:0000256" key="1">
    <source>
        <dbReference type="ARBA" id="ARBA00004123"/>
    </source>
</evidence>
<evidence type="ECO:0000256" key="5">
    <source>
        <dbReference type="ARBA" id="ARBA00023204"/>
    </source>
</evidence>
<dbReference type="STRING" id="1442369.A0A0D2GN63"/>
<keyword evidence="4 7" id="KW-0233">DNA recombination</keyword>
<dbReference type="VEuPathDB" id="FungiDB:Z518_10750"/>
<sequence length="489" mass="55796">MARLNTQAVSSDSESHGQSTSPDRDTPRTSEPPSSAEHTISSDKENRTYSRPSPREKGKRKSPTLSMPDLSTIESSARKRRKVNGEDAPSQAAHQIDKQYYDPNQAPEERRLVRKGLRNLFAKLHDSKSEYLRPESTGLEETLREADELYKNVKQTSEAAIDSRLLVETADLSYKKINSLTLGHAMTGIDVDDFVTKCILFMKRGDEQEHRNDRHDRNEPPSTQTQRRRRRHDGDVEGGDEGDTMNWEYLGTNACFLYNSRPCLTGFLLGPLSVQKKVRQQTQRKAREARTEGTQALRPVELRDEDLEKQESANLTEICTEIARLLRNVQTEGGRNASREFDDEDEDVTDEQVRAILRRHGMAENGCVPLFDFCVNPKSFGQTVENLFYVSFLIKEGKVALDFDRDGLPTLGIAASRSFAERQEMQRNQAVFTLDFDVWEDIIKSFGIEKSIIPHRKEEKYDDGILDYARMEDDDARAMEEEEVSDAYA</sequence>
<keyword evidence="12" id="KW-1185">Reference proteome</keyword>
<dbReference type="OrthoDB" id="361242at2759"/>
<comment type="function">
    <text evidence="7">Component of the SMC5-SMC6 complex, that promotes sister chromatid alignment after DNA damage and facilitates double-stranded DNA breaks (DSBs) repair via homologous recombination between sister chromatids.</text>
</comment>
<evidence type="ECO:0000259" key="9">
    <source>
        <dbReference type="Pfam" id="PF08743"/>
    </source>
</evidence>
<feature type="domain" description="Nse4/EID protein Nse3/MAGE-binding" evidence="10">
    <location>
        <begin position="162"/>
        <end position="209"/>
    </location>
</feature>
<feature type="domain" description="Non-structural maintenance of chromosome element 4 C-terminal" evidence="9">
    <location>
        <begin position="368"/>
        <end position="453"/>
    </location>
</feature>
<name>A0A0D2GN63_9EURO</name>
<accession>A0A0D2GN63</accession>
<keyword evidence="6 7" id="KW-0539">Nucleus</keyword>
<comment type="similarity">
    <text evidence="2 7">Belongs to the NSE4 family.</text>
</comment>
<evidence type="ECO:0000256" key="3">
    <source>
        <dbReference type="ARBA" id="ARBA00022763"/>
    </source>
</evidence>
<dbReference type="InterPro" id="IPR029225">
    <property type="entry name" value="Nse4_Nse3-bd"/>
</dbReference>
<keyword evidence="5 7" id="KW-0234">DNA repair</keyword>
<dbReference type="GO" id="GO:0006310">
    <property type="term" value="P:DNA recombination"/>
    <property type="evidence" value="ECO:0007669"/>
    <property type="project" value="UniProtKB-UniRule"/>
</dbReference>
<feature type="compositionally biased region" description="Polar residues" evidence="8">
    <location>
        <begin position="29"/>
        <end position="39"/>
    </location>
</feature>
<evidence type="ECO:0000256" key="7">
    <source>
        <dbReference type="RuleBase" id="RU365071"/>
    </source>
</evidence>
<keyword evidence="3 7" id="KW-0227">DNA damage</keyword>
<dbReference type="Pfam" id="PF15412">
    <property type="entry name" value="Nse4-Nse3_bdg"/>
    <property type="match status" value="1"/>
</dbReference>
<dbReference type="Proteomes" id="UP000053617">
    <property type="component" value="Unassembled WGS sequence"/>
</dbReference>
<dbReference type="PANTHER" id="PTHR16140:SF0">
    <property type="entry name" value="NON-STRUCTURAL MAINTENANCE OF CHROMOSOMES ELEMENT 4"/>
    <property type="match status" value="1"/>
</dbReference>